<evidence type="ECO:0000313" key="1">
    <source>
        <dbReference type="EMBL" id="TDU64315.1"/>
    </source>
</evidence>
<organism evidence="1 2">
    <name type="scientific">Prosthecobacter fusiformis</name>
    <dbReference type="NCBI Taxonomy" id="48464"/>
    <lineage>
        <taxon>Bacteria</taxon>
        <taxon>Pseudomonadati</taxon>
        <taxon>Verrucomicrobiota</taxon>
        <taxon>Verrucomicrobiia</taxon>
        <taxon>Verrucomicrobiales</taxon>
        <taxon>Verrucomicrobiaceae</taxon>
        <taxon>Prosthecobacter</taxon>
    </lineage>
</organism>
<dbReference type="RefSeq" id="WP_133797184.1">
    <property type="nucleotide sequence ID" value="NZ_SOCA01000011.1"/>
</dbReference>
<comment type="caution">
    <text evidence="1">The sequence shown here is derived from an EMBL/GenBank/DDBJ whole genome shotgun (WGS) entry which is preliminary data.</text>
</comment>
<gene>
    <name evidence="1" type="ORF">EI77_04203</name>
</gene>
<dbReference type="OrthoDB" id="195598at2"/>
<reference evidence="1 2" key="1">
    <citation type="submission" date="2019-03" db="EMBL/GenBank/DDBJ databases">
        <title>Genomic Encyclopedia of Archaeal and Bacterial Type Strains, Phase II (KMG-II): from individual species to whole genera.</title>
        <authorList>
            <person name="Goeker M."/>
        </authorList>
    </citation>
    <scope>NUCLEOTIDE SEQUENCE [LARGE SCALE GENOMIC DNA]</scope>
    <source>
        <strain evidence="1 2">ATCC 25309</strain>
    </source>
</reference>
<dbReference type="Proteomes" id="UP000295662">
    <property type="component" value="Unassembled WGS sequence"/>
</dbReference>
<proteinExistence type="predicted"/>
<name>A0A4R7RKZ2_9BACT</name>
<dbReference type="EMBL" id="SOCA01000011">
    <property type="protein sequence ID" value="TDU64315.1"/>
    <property type="molecule type" value="Genomic_DNA"/>
</dbReference>
<sequence>MSQLSPEQLAQVEIWAADGANLNLVQDRLRTEFGITMTYLDARLLMLDVGVRIKDKPREVAKPADPAPAAPLTGEAFPAEDETWNENFDDVSTEQMPSAGITMSADQITIPGALISGKVTFSDGVNASWFLDQMGRLGLSGAPQGYQPPPVDVPQFQQQLDLFLQKAGL</sequence>
<evidence type="ECO:0000313" key="2">
    <source>
        <dbReference type="Proteomes" id="UP000295662"/>
    </source>
</evidence>
<protein>
    <submittedName>
        <fullName evidence="1">Uncharacterized protein</fullName>
    </submittedName>
</protein>
<accession>A0A4R7RKZ2</accession>
<dbReference type="AlphaFoldDB" id="A0A4R7RKZ2"/>
<keyword evidence="2" id="KW-1185">Reference proteome</keyword>